<dbReference type="OrthoDB" id="9794206at2"/>
<dbReference type="GO" id="GO:0015774">
    <property type="term" value="P:polysaccharide transport"/>
    <property type="evidence" value="ECO:0007669"/>
    <property type="project" value="InterPro"/>
</dbReference>
<dbReference type="AlphaFoldDB" id="B0T7Q8"/>
<sequence>MTAPRRCSWRGPRPVAHTSPIRPGRREILFLQGPPGCFFRELARQVEAEGHGVHRINFNGGDALDWRGGGINYRGGVGAWPSFLARLLLERDISDVVLFGDCRPIHRAARGVAAGLGLTVHVFEEGYIRPNWVTLERGGVNGFSTLSSDPQWYLDAAERLAPIPEHGPLPSAIDRRARASVAYHLATVLSAAAFSGYRNHRPWHPAAEAAGWAGRWIRRRLGGANPEPSLDGTPYFLLPLQLDSDYQLRTHSDYEGMQPALAQVIASFARHAPVNASLVVKEHPLDNGLRDWRRRTLDYARALNVSDRVVFLDTGDIDTLVGDAQGVVTINSTTGTLALAAGVPVATLGRAIYNIAGLTHRGPLDTFWRTLTKPDPRLYEAFRRVLASRCLLWGGFYDLATRQALVRAATERMLGPRSDTVAAPKGAPPFVRNPAPPALIAAE</sequence>
<gene>
    <name evidence="1" type="ordered locus">Caul_2118</name>
</gene>
<dbReference type="HOGENOM" id="CLU_040135_1_0_5"/>
<dbReference type="KEGG" id="cak:Caul_2118"/>
<organism evidence="1">
    <name type="scientific">Caulobacter sp. (strain K31)</name>
    <dbReference type="NCBI Taxonomy" id="366602"/>
    <lineage>
        <taxon>Bacteria</taxon>
        <taxon>Pseudomonadati</taxon>
        <taxon>Pseudomonadota</taxon>
        <taxon>Alphaproteobacteria</taxon>
        <taxon>Caulobacterales</taxon>
        <taxon>Caulobacteraceae</taxon>
        <taxon>Caulobacter</taxon>
    </lineage>
</organism>
<dbReference type="EMBL" id="CP000927">
    <property type="protein sequence ID" value="ABZ71246.1"/>
    <property type="molecule type" value="Genomic_DNA"/>
</dbReference>
<dbReference type="CDD" id="cd16441">
    <property type="entry name" value="beta_Kdo_transferase_KpsS"/>
    <property type="match status" value="1"/>
</dbReference>
<proteinExistence type="predicted"/>
<dbReference type="STRING" id="366602.Caul_2118"/>
<dbReference type="eggNOG" id="COG3562">
    <property type="taxonomic scope" value="Bacteria"/>
</dbReference>
<dbReference type="GO" id="GO:0000271">
    <property type="term" value="P:polysaccharide biosynthetic process"/>
    <property type="evidence" value="ECO:0007669"/>
    <property type="project" value="InterPro"/>
</dbReference>
<accession>B0T7Q8</accession>
<protein>
    <submittedName>
        <fullName evidence="1">Capsule polysaccharide biosynthesis protein</fullName>
    </submittedName>
</protein>
<dbReference type="Pfam" id="PF05159">
    <property type="entry name" value="Capsule_synth"/>
    <property type="match status" value="1"/>
</dbReference>
<reference evidence="1" key="1">
    <citation type="submission" date="2008-01" db="EMBL/GenBank/DDBJ databases">
        <title>Complete sequence of chromosome of Caulobacter sp. K31.</title>
        <authorList>
            <consortium name="US DOE Joint Genome Institute"/>
            <person name="Copeland A."/>
            <person name="Lucas S."/>
            <person name="Lapidus A."/>
            <person name="Barry K."/>
            <person name="Glavina del Rio T."/>
            <person name="Dalin E."/>
            <person name="Tice H."/>
            <person name="Pitluck S."/>
            <person name="Bruce D."/>
            <person name="Goodwin L."/>
            <person name="Thompson L.S."/>
            <person name="Brettin T."/>
            <person name="Detter J.C."/>
            <person name="Han C."/>
            <person name="Schmutz J."/>
            <person name="Larimer F."/>
            <person name="Land M."/>
            <person name="Hauser L."/>
            <person name="Kyrpides N."/>
            <person name="Kim E."/>
            <person name="Stephens C."/>
            <person name="Richardson P."/>
        </authorList>
    </citation>
    <scope>NUCLEOTIDE SEQUENCE [LARGE SCALE GENOMIC DNA]</scope>
    <source>
        <strain evidence="1">K31</strain>
    </source>
</reference>
<dbReference type="InterPro" id="IPR007833">
    <property type="entry name" value="Capsule_polysaccharide_synth"/>
</dbReference>
<evidence type="ECO:0000313" key="1">
    <source>
        <dbReference type="EMBL" id="ABZ71246.1"/>
    </source>
</evidence>
<name>B0T7Q8_CAUSK</name>